<evidence type="ECO:0000256" key="9">
    <source>
        <dbReference type="SAM" id="MobiDB-lite"/>
    </source>
</evidence>
<evidence type="ECO:0000256" key="3">
    <source>
        <dbReference type="ARBA" id="ARBA00022475"/>
    </source>
</evidence>
<reference evidence="13" key="1">
    <citation type="submission" date="2013-02" db="EMBL/GenBank/DDBJ databases">
        <authorList>
            <person name="Cross G.A.M."/>
            <person name="Kim H.-S."/>
            <person name="Wickstead B."/>
        </authorList>
    </citation>
    <scope>NUCLEOTIDE SEQUENCE</scope>
    <source>
        <strain evidence="13">Lister 427</strain>
    </source>
</reference>
<dbReference type="VEuPathDB" id="TriTrypDB:Tb08.27P2.240"/>
<accession>M4SUH9</accession>
<keyword evidence="8" id="KW-0449">Lipoprotein</keyword>
<proteinExistence type="predicted"/>
<evidence type="ECO:0000259" key="11">
    <source>
        <dbReference type="Pfam" id="PF10659"/>
    </source>
</evidence>
<protein>
    <submittedName>
        <fullName evidence="13">Variant surface glycoprotein 1062</fullName>
    </submittedName>
</protein>
<keyword evidence="7" id="KW-0325">Glycoprotein</keyword>
<dbReference type="InterPro" id="IPR025932">
    <property type="entry name" value="Trypano_VSG_B_N_dom"/>
</dbReference>
<keyword evidence="6" id="KW-0472">Membrane</keyword>
<keyword evidence="5 10" id="KW-0732">Signal</keyword>
<evidence type="ECO:0000256" key="2">
    <source>
        <dbReference type="ARBA" id="ARBA00004609"/>
    </source>
</evidence>
<comment type="function">
    <text evidence="1">VSG forms a coat on the surface of the parasite. The trypanosome evades the immune response of the host by expressing a series of antigenically distinct VSGs from an estimated 1000 VSG genes.</text>
</comment>
<dbReference type="VEuPathDB" id="TriTrypDB:Tb427_000018400"/>
<evidence type="ECO:0000256" key="4">
    <source>
        <dbReference type="ARBA" id="ARBA00022622"/>
    </source>
</evidence>
<keyword evidence="3" id="KW-1003">Cell membrane</keyword>
<feature type="region of interest" description="Disordered" evidence="9">
    <location>
        <begin position="423"/>
        <end position="489"/>
    </location>
</feature>
<dbReference type="EMBL" id="KC612572">
    <property type="protein sequence ID" value="AGH60003.1"/>
    <property type="molecule type" value="Genomic_DNA"/>
</dbReference>
<organism evidence="13">
    <name type="scientific">Trypanosoma brucei</name>
    <dbReference type="NCBI Taxonomy" id="5691"/>
    <lineage>
        <taxon>Eukaryota</taxon>
        <taxon>Discoba</taxon>
        <taxon>Euglenozoa</taxon>
        <taxon>Kinetoplastea</taxon>
        <taxon>Metakinetoplastina</taxon>
        <taxon>Trypanosomatida</taxon>
        <taxon>Trypanosomatidae</taxon>
        <taxon>Trypanosoma</taxon>
    </lineage>
</organism>
<dbReference type="Pfam" id="PF13206">
    <property type="entry name" value="VSG_B"/>
    <property type="match status" value="1"/>
</dbReference>
<evidence type="ECO:0000256" key="1">
    <source>
        <dbReference type="ARBA" id="ARBA00002523"/>
    </source>
</evidence>
<feature type="domain" description="Trypanosome variant surface glycoprotein C-terminal" evidence="11">
    <location>
        <begin position="412"/>
        <end position="489"/>
    </location>
</feature>
<dbReference type="InterPro" id="IPR019609">
    <property type="entry name" value="Variant_surf_glycoprt_trypan_C"/>
</dbReference>
<feature type="signal peptide" evidence="10">
    <location>
        <begin position="1"/>
        <end position="19"/>
    </location>
</feature>
<feature type="domain" description="Trypanosome variant surface glycoprotein B-type N-terminal" evidence="12">
    <location>
        <begin position="8"/>
        <end position="372"/>
    </location>
</feature>
<evidence type="ECO:0000256" key="6">
    <source>
        <dbReference type="ARBA" id="ARBA00023136"/>
    </source>
</evidence>
<comment type="subcellular location">
    <subcellularLocation>
        <location evidence="2">Cell membrane</location>
        <topology evidence="2">Lipid-anchor</topology>
        <topology evidence="2">GPI-anchor</topology>
    </subcellularLocation>
</comment>
<feature type="compositionally biased region" description="Low complexity" evidence="9">
    <location>
        <begin position="446"/>
        <end position="457"/>
    </location>
</feature>
<keyword evidence="4" id="KW-0336">GPI-anchor</keyword>
<feature type="compositionally biased region" description="Basic and acidic residues" evidence="9">
    <location>
        <begin position="470"/>
        <end position="489"/>
    </location>
</feature>
<feature type="compositionally biased region" description="Basic and acidic residues" evidence="9">
    <location>
        <begin position="423"/>
        <end position="435"/>
    </location>
</feature>
<dbReference type="VEuPathDB" id="TriTrypDB:Tb1125.Tb08.27P2.240"/>
<dbReference type="GO" id="GO:0005886">
    <property type="term" value="C:plasma membrane"/>
    <property type="evidence" value="ECO:0007669"/>
    <property type="project" value="UniProtKB-SubCell"/>
</dbReference>
<reference evidence="13" key="2">
    <citation type="journal article" date="2014" name="Mol. Biochem. Parasitol.">
        <title>Capturing the variant surface glycoprotein repertoire (the VSGnome) of Trypanosoma brucei Lister 427.</title>
        <authorList>
            <person name="Cross G.A."/>
            <person name="Kim H.S."/>
            <person name="Wickstead B."/>
        </authorList>
    </citation>
    <scope>NUCLEOTIDE SEQUENCE</scope>
    <source>
        <strain evidence="13">Lister 427</strain>
    </source>
</reference>
<sequence>MQWIAAAILVISVHQHAEGAAEITNGAEFYIFCKLVSMLDSEKIEDVKAAEIETDAHSAWTEIQHIYIMTANDTYYSEGTKGPDEVNDSDGAKKKVRIQKWKTYRETWEKQDDPERAGAKKYSRVSRENLTPAVAVKLDKLYSQALKIDEKTTQKAQAISDEKTKIRAAVRAALYGKTRQGTGTTFALPDDIDYGANYAGACSGTEGPGKSLENDLMCLCSAGAQTNSGTLKQCTTFEADSFTETGNNKGAFDTIYGKLKVICSKLQEPSDLSLEALTAAVAAFTSRLGHTAHSTATNKGAYTFGKGEDTGKQCTGTAAEGKSCVNYNAVVTASSGTKLTAAIKWLGQVQTAIDALAKRRQLLREKEAQQTRMVTLLDSMQHVYEEAKNPQQLTANPENKQHQTPQQKLKECEKYHNKSKECTDNGCKRKGKTETEGECVADETKVTTQTNTAGTGETPKEGAAATGCTGHKDKTTCENDKKDDKQNCA</sequence>
<dbReference type="Pfam" id="PF10659">
    <property type="entry name" value="Trypan_glycop_C"/>
    <property type="match status" value="1"/>
</dbReference>
<dbReference type="AlphaFoldDB" id="M4SUH9"/>
<feature type="chain" id="PRO_5004057337" evidence="10">
    <location>
        <begin position="20"/>
        <end position="489"/>
    </location>
</feature>
<evidence type="ECO:0000313" key="13">
    <source>
        <dbReference type="EMBL" id="AGH60003.1"/>
    </source>
</evidence>
<evidence type="ECO:0000259" key="12">
    <source>
        <dbReference type="Pfam" id="PF13206"/>
    </source>
</evidence>
<evidence type="ECO:0000256" key="10">
    <source>
        <dbReference type="SAM" id="SignalP"/>
    </source>
</evidence>
<evidence type="ECO:0000256" key="5">
    <source>
        <dbReference type="ARBA" id="ARBA00022729"/>
    </source>
</evidence>
<dbReference type="GO" id="GO:0098552">
    <property type="term" value="C:side of membrane"/>
    <property type="evidence" value="ECO:0007669"/>
    <property type="project" value="UniProtKB-KW"/>
</dbReference>
<name>M4SUH9_9TRYP</name>
<evidence type="ECO:0000256" key="7">
    <source>
        <dbReference type="ARBA" id="ARBA00023180"/>
    </source>
</evidence>
<evidence type="ECO:0000256" key="8">
    <source>
        <dbReference type="ARBA" id="ARBA00023288"/>
    </source>
</evidence>